<evidence type="ECO:0000256" key="4">
    <source>
        <dbReference type="ARBA" id="ARBA00022801"/>
    </source>
</evidence>
<dbReference type="GO" id="GO:0004553">
    <property type="term" value="F:hydrolase activity, hydrolyzing O-glycosyl compounds"/>
    <property type="evidence" value="ECO:0007669"/>
    <property type="project" value="InterPro"/>
</dbReference>
<dbReference type="InterPro" id="IPR013776">
    <property type="entry name" value="A-amylase_thermo"/>
</dbReference>
<dbReference type="OrthoDB" id="550577at2759"/>
<evidence type="ECO:0000259" key="7">
    <source>
        <dbReference type="SMART" id="SM00642"/>
    </source>
</evidence>
<organism evidence="8 9">
    <name type="scientific">Suillus plorans</name>
    <dbReference type="NCBI Taxonomy" id="116603"/>
    <lineage>
        <taxon>Eukaryota</taxon>
        <taxon>Fungi</taxon>
        <taxon>Dikarya</taxon>
        <taxon>Basidiomycota</taxon>
        <taxon>Agaricomycotina</taxon>
        <taxon>Agaricomycetes</taxon>
        <taxon>Agaricomycetidae</taxon>
        <taxon>Boletales</taxon>
        <taxon>Suillineae</taxon>
        <taxon>Suillaceae</taxon>
        <taxon>Suillus</taxon>
    </lineage>
</organism>
<dbReference type="NCBIfam" id="NF006968">
    <property type="entry name" value="PRK09441.1-1"/>
    <property type="match status" value="1"/>
</dbReference>
<dbReference type="RefSeq" id="XP_041166614.1">
    <property type="nucleotide sequence ID" value="XM_041301587.1"/>
</dbReference>
<dbReference type="EMBL" id="JABBWE010000003">
    <property type="protein sequence ID" value="KAG1804999.1"/>
    <property type="molecule type" value="Genomic_DNA"/>
</dbReference>
<dbReference type="Gene3D" id="2.60.40.1180">
    <property type="entry name" value="Golgi alpha-mannosidase II"/>
    <property type="match status" value="1"/>
</dbReference>
<name>A0A9P7DX47_9AGAM</name>
<dbReference type="SUPFAM" id="SSF51445">
    <property type="entry name" value="(Trans)glycosidases"/>
    <property type="match status" value="1"/>
</dbReference>
<evidence type="ECO:0000256" key="3">
    <source>
        <dbReference type="ARBA" id="ARBA00022723"/>
    </source>
</evidence>
<keyword evidence="4 8" id="KW-0378">Hydrolase</keyword>
<keyword evidence="9" id="KW-1185">Reference proteome</keyword>
<proteinExistence type="inferred from homology"/>
<evidence type="ECO:0000256" key="2">
    <source>
        <dbReference type="ARBA" id="ARBA00008061"/>
    </source>
</evidence>
<dbReference type="PANTHER" id="PTHR43447">
    <property type="entry name" value="ALPHA-AMYLASE"/>
    <property type="match status" value="1"/>
</dbReference>
<dbReference type="GO" id="GO:0005975">
    <property type="term" value="P:carbohydrate metabolic process"/>
    <property type="evidence" value="ECO:0007669"/>
    <property type="project" value="InterPro"/>
</dbReference>
<dbReference type="NCBIfam" id="NF006969">
    <property type="entry name" value="PRK09441.1-2"/>
    <property type="match status" value="1"/>
</dbReference>
<feature type="domain" description="Glycosyl hydrolase family 13 catalytic" evidence="7">
    <location>
        <begin position="56"/>
        <end position="444"/>
    </location>
</feature>
<dbReference type="GeneID" id="64595351"/>
<comment type="cofactor">
    <cofactor evidence="1">
        <name>Ca(2+)</name>
        <dbReference type="ChEBI" id="CHEBI:29108"/>
    </cofactor>
</comment>
<sequence>MQTALGQLIDVMNSARFSMGHIYRQLRYWLDCLLLKWVPPSLPAMQLGLHGSSQNPTMVQFFTWDARHPDMSWWEHLAKEAPHLAVLGFTQIWLPPPNKAMEQTGRGYDAYDLWDLGEFDQKGSVATRWGTKEDLLRACDTARQCNMNVLIDAVLNHKLGADRTEAFRAVRVDPLNRLRDIENERPVKGWTAFDFPGRLGKYSSMRWNFNHFTGLDWDELAQTKGIFRISSEIHKGWSRWVDTENGNYDYLLGIDIDHRHPEVRDDLFSWGSWILDTTGASGFRLDAIKHMDRRFLLEFIKRTRNHPGRKRLFAVSEYWSANLQSITPYIRAFHGQTSFFDVPLHENFHRASEAGASYDLRTIFEGSLVKLRPEDAVTFVDNHDTQIGQSLESWVDTNFKAQAYALILLRCHGYPCVFYGDLYPNDECFDEGTSRILKKLLLARKSFAYGPMVDYFEHRNCIGFVRMGDSDHAGCVVVLSNDPMLDPTTSKVRMNVGLHQGATFHSLFDDTRTVAIDHDGWGAFPSSEDCVEVWIKTGEH</sequence>
<dbReference type="Gene3D" id="3.20.20.80">
    <property type="entry name" value="Glycosidases"/>
    <property type="match status" value="1"/>
</dbReference>
<evidence type="ECO:0000313" key="9">
    <source>
        <dbReference type="Proteomes" id="UP000719766"/>
    </source>
</evidence>
<evidence type="ECO:0000256" key="1">
    <source>
        <dbReference type="ARBA" id="ARBA00001913"/>
    </source>
</evidence>
<dbReference type="SUPFAM" id="SSF51011">
    <property type="entry name" value="Glycosyl hydrolase domain"/>
    <property type="match status" value="1"/>
</dbReference>
<protein>
    <submittedName>
        <fullName evidence="8">Glycoside hydrolase family 13 protein</fullName>
    </submittedName>
</protein>
<keyword evidence="6" id="KW-0326">Glycosidase</keyword>
<dbReference type="CDD" id="cd11318">
    <property type="entry name" value="AmyAc_bac_fung_AmyA"/>
    <property type="match status" value="1"/>
</dbReference>
<evidence type="ECO:0000256" key="6">
    <source>
        <dbReference type="ARBA" id="ARBA00023295"/>
    </source>
</evidence>
<dbReference type="SMART" id="SM00642">
    <property type="entry name" value="Aamy"/>
    <property type="match status" value="1"/>
</dbReference>
<reference evidence="8" key="1">
    <citation type="journal article" date="2020" name="New Phytol.">
        <title>Comparative genomics reveals dynamic genome evolution in host specialist ectomycorrhizal fungi.</title>
        <authorList>
            <person name="Lofgren L.A."/>
            <person name="Nguyen N.H."/>
            <person name="Vilgalys R."/>
            <person name="Ruytinx J."/>
            <person name="Liao H.L."/>
            <person name="Branco S."/>
            <person name="Kuo A."/>
            <person name="LaButti K."/>
            <person name="Lipzen A."/>
            <person name="Andreopoulos W."/>
            <person name="Pangilinan J."/>
            <person name="Riley R."/>
            <person name="Hundley H."/>
            <person name="Na H."/>
            <person name="Barry K."/>
            <person name="Grigoriev I.V."/>
            <person name="Stajich J.E."/>
            <person name="Kennedy P.G."/>
        </authorList>
    </citation>
    <scope>NUCLEOTIDE SEQUENCE</scope>
    <source>
        <strain evidence="8">S12</strain>
    </source>
</reference>
<dbReference type="AlphaFoldDB" id="A0A9P7DX47"/>
<keyword evidence="5" id="KW-0119">Carbohydrate metabolism</keyword>
<evidence type="ECO:0000256" key="5">
    <source>
        <dbReference type="ARBA" id="ARBA00023277"/>
    </source>
</evidence>
<dbReference type="Gene3D" id="2.40.30.140">
    <property type="match status" value="1"/>
</dbReference>
<dbReference type="GO" id="GO:0005509">
    <property type="term" value="F:calcium ion binding"/>
    <property type="evidence" value="ECO:0007669"/>
    <property type="project" value="InterPro"/>
</dbReference>
<dbReference type="Pfam" id="PF00128">
    <property type="entry name" value="Alpha-amylase"/>
    <property type="match status" value="1"/>
</dbReference>
<keyword evidence="3" id="KW-0479">Metal-binding</keyword>
<dbReference type="PIRSF" id="PIRSF001021">
    <property type="entry name" value="Alph-amls_thrmst"/>
    <property type="match status" value="1"/>
</dbReference>
<evidence type="ECO:0000313" key="8">
    <source>
        <dbReference type="EMBL" id="KAG1804999.1"/>
    </source>
</evidence>
<accession>A0A9P7DX47</accession>
<dbReference type="Proteomes" id="UP000719766">
    <property type="component" value="Unassembled WGS sequence"/>
</dbReference>
<comment type="similarity">
    <text evidence="2">Belongs to the glycosyl hydrolase 13 family.</text>
</comment>
<dbReference type="InterPro" id="IPR013780">
    <property type="entry name" value="Glyco_hydro_b"/>
</dbReference>
<dbReference type="InterPro" id="IPR017853">
    <property type="entry name" value="GH"/>
</dbReference>
<comment type="caution">
    <text evidence="8">The sequence shown here is derived from an EMBL/GenBank/DDBJ whole genome shotgun (WGS) entry which is preliminary data.</text>
</comment>
<gene>
    <name evidence="8" type="ORF">HD556DRAFT_1327809</name>
</gene>
<dbReference type="InterPro" id="IPR006047">
    <property type="entry name" value="GH13_cat_dom"/>
</dbReference>